<dbReference type="RefSeq" id="XP_050467276.1">
    <property type="nucleotide sequence ID" value="XM_050611228.1"/>
</dbReference>
<evidence type="ECO:0000313" key="1">
    <source>
        <dbReference type="EMBL" id="CBF74083.1"/>
    </source>
</evidence>
<dbReference type="Proteomes" id="UP000000560">
    <property type="component" value="Chromosome II"/>
</dbReference>
<reference evidence="2" key="2">
    <citation type="journal article" date="2009" name="Fungal Genet. Biol.">
        <title>The 2008 update of the Aspergillus nidulans genome annotation: a community effort.</title>
        <authorList>
            <person name="Wortman J.R."/>
            <person name="Gilsenan J.M."/>
            <person name="Joardar V."/>
            <person name="Deegan J."/>
            <person name="Clutterbuck J."/>
            <person name="Andersen M.R."/>
            <person name="Archer D."/>
            <person name="Bencina M."/>
            <person name="Braus G."/>
            <person name="Coutinho P."/>
            <person name="von Dohren H."/>
            <person name="Doonan J."/>
            <person name="Driessen A.J."/>
            <person name="Durek P."/>
            <person name="Espeso E."/>
            <person name="Fekete E."/>
            <person name="Flipphi M."/>
            <person name="Estrada C.G."/>
            <person name="Geysens S."/>
            <person name="Goldman G."/>
            <person name="de Groot P.W."/>
            <person name="Hansen K."/>
            <person name="Harris S.D."/>
            <person name="Heinekamp T."/>
            <person name="Helmstaedt K."/>
            <person name="Henrissat B."/>
            <person name="Hofmann G."/>
            <person name="Homan T."/>
            <person name="Horio T."/>
            <person name="Horiuchi H."/>
            <person name="James S."/>
            <person name="Jones M."/>
            <person name="Karaffa L."/>
            <person name="Karanyi Z."/>
            <person name="Kato M."/>
            <person name="Keller N."/>
            <person name="Kelly D.E."/>
            <person name="Kiel J.A."/>
            <person name="Kim J.M."/>
            <person name="van der Klei I.J."/>
            <person name="Klis F.M."/>
            <person name="Kovalchuk A."/>
            <person name="Krasevec N."/>
            <person name="Kubicek C.P."/>
            <person name="Liu B."/>
            <person name="Maccabe A."/>
            <person name="Meyer V."/>
            <person name="Mirabito P."/>
            <person name="Miskei M."/>
            <person name="Mos M."/>
            <person name="Mullins J."/>
            <person name="Nelson D.R."/>
            <person name="Nielsen J."/>
            <person name="Oakley B.R."/>
            <person name="Osmani S.A."/>
            <person name="Pakula T."/>
            <person name="Paszewski A."/>
            <person name="Paulsen I."/>
            <person name="Pilsyk S."/>
            <person name="Pocsi I."/>
            <person name="Punt P.J."/>
            <person name="Ram A.F."/>
            <person name="Ren Q."/>
            <person name="Robellet X."/>
            <person name="Robson G."/>
            <person name="Seiboth B."/>
            <person name="van Solingen P."/>
            <person name="Specht T."/>
            <person name="Sun J."/>
            <person name="Taheri-Talesh N."/>
            <person name="Takeshita N."/>
            <person name="Ussery D."/>
            <person name="vanKuyk P.A."/>
            <person name="Visser H."/>
            <person name="van de Vondervoort P.J."/>
            <person name="de Vries R.P."/>
            <person name="Walton J."/>
            <person name="Xiang X."/>
            <person name="Xiong Y."/>
            <person name="Zeng A.P."/>
            <person name="Brandt B.W."/>
            <person name="Cornell M.J."/>
            <person name="van den Hondel C.A."/>
            <person name="Visser J."/>
            <person name="Oliver S.G."/>
            <person name="Turner G."/>
        </authorList>
    </citation>
    <scope>GENOME REANNOTATION</scope>
    <source>
        <strain evidence="2">FGSC A4 / ATCC 38163 / CBS 112.46 / NRRL 194 / M139</strain>
    </source>
</reference>
<reference evidence="2" key="1">
    <citation type="journal article" date="2005" name="Nature">
        <title>Sequencing of Aspergillus nidulans and comparative analysis with A. fumigatus and A. oryzae.</title>
        <authorList>
            <person name="Galagan J.E."/>
            <person name="Calvo S.E."/>
            <person name="Cuomo C."/>
            <person name="Ma L.J."/>
            <person name="Wortman J.R."/>
            <person name="Batzoglou S."/>
            <person name="Lee S.I."/>
            <person name="Basturkmen M."/>
            <person name="Spevak C.C."/>
            <person name="Clutterbuck J."/>
            <person name="Kapitonov V."/>
            <person name="Jurka J."/>
            <person name="Scazzocchio C."/>
            <person name="Farman M."/>
            <person name="Butler J."/>
            <person name="Purcell S."/>
            <person name="Harris S."/>
            <person name="Braus G.H."/>
            <person name="Draht O."/>
            <person name="Busch S."/>
            <person name="D'Enfert C."/>
            <person name="Bouchier C."/>
            <person name="Goldman G.H."/>
            <person name="Bell-Pedersen D."/>
            <person name="Griffiths-Jones S."/>
            <person name="Doonan J.H."/>
            <person name="Yu J."/>
            <person name="Vienken K."/>
            <person name="Pain A."/>
            <person name="Freitag M."/>
            <person name="Selker E.U."/>
            <person name="Archer D.B."/>
            <person name="Penalva M.A."/>
            <person name="Oakley B.R."/>
            <person name="Momany M."/>
            <person name="Tanaka T."/>
            <person name="Kumagai T."/>
            <person name="Asai K."/>
            <person name="Machida M."/>
            <person name="Nierman W.C."/>
            <person name="Denning D.W."/>
            <person name="Caddick M."/>
            <person name="Hynes M."/>
            <person name="Paoletti M."/>
            <person name="Fischer R."/>
            <person name="Miller B."/>
            <person name="Dyer P."/>
            <person name="Sachs M.S."/>
            <person name="Osmani S.A."/>
            <person name="Birren B.W."/>
        </authorList>
    </citation>
    <scope>NUCLEOTIDE SEQUENCE [LARGE SCALE GENOMIC DNA]</scope>
    <source>
        <strain evidence="2">FGSC A4 / ATCC 38163 / CBS 112.46 / NRRL 194 / M139</strain>
    </source>
</reference>
<proteinExistence type="predicted"/>
<dbReference type="EMBL" id="BN001302">
    <property type="protein sequence ID" value="CBF74083.1"/>
    <property type="molecule type" value="Genomic_DNA"/>
</dbReference>
<dbReference type="GeneID" id="74897158"/>
<accession>C8V758</accession>
<dbReference type="HOGENOM" id="CLU_3260530_0_0_1"/>
<keyword evidence="2" id="KW-1185">Reference proteome</keyword>
<name>C8V758_EMENI</name>
<organism evidence="1 2">
    <name type="scientific">Emericella nidulans (strain FGSC A4 / ATCC 38163 / CBS 112.46 / NRRL 194 / M139)</name>
    <name type="common">Aspergillus nidulans</name>
    <dbReference type="NCBI Taxonomy" id="227321"/>
    <lineage>
        <taxon>Eukaryota</taxon>
        <taxon>Fungi</taxon>
        <taxon>Dikarya</taxon>
        <taxon>Ascomycota</taxon>
        <taxon>Pezizomycotina</taxon>
        <taxon>Eurotiomycetes</taxon>
        <taxon>Eurotiomycetidae</taxon>
        <taxon>Eurotiales</taxon>
        <taxon>Aspergillaceae</taxon>
        <taxon>Aspergillus</taxon>
        <taxon>Aspergillus subgen. Nidulantes</taxon>
    </lineage>
</organism>
<dbReference type="AlphaFoldDB" id="C8V758"/>
<evidence type="ECO:0000313" key="2">
    <source>
        <dbReference type="Proteomes" id="UP000000560"/>
    </source>
</evidence>
<gene>
    <name evidence="1" type="ORF">ANIA_11596</name>
</gene>
<sequence>MLNNREKESKTNVYPSFLPKTNWILQIRIATTLAMQSDLVDG</sequence>
<protein>
    <submittedName>
        <fullName evidence="1">Uncharacterized protein</fullName>
    </submittedName>
</protein>
<dbReference type="InParanoid" id="C8V758"/>
<dbReference type="KEGG" id="ani:ANIA_11596"/>